<gene>
    <name evidence="2" type="ORF">PVAR5_7067</name>
</gene>
<accession>V5I4E3</accession>
<name>V5I4E3_BYSSN</name>
<sequence length="165" mass="18248">MQCEVALPESARAKELKRDLGKLIRVTVELAHEGFPWPVTVQPPRLFLLMLVFLSAANNEISGYVPLQNFTRSFDFVLLSLPPWRTASQSRLNAPPQCRSAGTRGKLPSHEGRDGNRQPIEAGAAERGNAVFRRLLDASNEVDGRRTYLAQVDLVVGGWLEKGIG</sequence>
<feature type="region of interest" description="Disordered" evidence="1">
    <location>
        <begin position="88"/>
        <end position="123"/>
    </location>
</feature>
<keyword evidence="3" id="KW-1185">Reference proteome</keyword>
<evidence type="ECO:0000313" key="2">
    <source>
        <dbReference type="EMBL" id="GAD98375.1"/>
    </source>
</evidence>
<dbReference type="InParanoid" id="V5I4E3"/>
<evidence type="ECO:0000313" key="3">
    <source>
        <dbReference type="Proteomes" id="UP000018001"/>
    </source>
</evidence>
<evidence type="ECO:0000256" key="1">
    <source>
        <dbReference type="SAM" id="MobiDB-lite"/>
    </source>
</evidence>
<proteinExistence type="predicted"/>
<reference evidence="3" key="1">
    <citation type="journal article" date="2014" name="Genome Announc.">
        <title>Draft genome sequence of the formaldehyde-resistant fungus Byssochlamys spectabilis No. 5 (anamorph Paecilomyces variotii No. 5) (NBRC109023).</title>
        <authorList>
            <person name="Oka T."/>
            <person name="Ekino K."/>
            <person name="Fukuda K."/>
            <person name="Nomura Y."/>
        </authorList>
    </citation>
    <scope>NUCLEOTIDE SEQUENCE [LARGE SCALE GENOMIC DNA]</scope>
    <source>
        <strain evidence="3">No. 5 / NBRC 109023</strain>
    </source>
</reference>
<comment type="caution">
    <text evidence="2">The sequence shown here is derived from an EMBL/GenBank/DDBJ whole genome shotgun (WGS) entry which is preliminary data.</text>
</comment>
<dbReference type="Proteomes" id="UP000018001">
    <property type="component" value="Unassembled WGS sequence"/>
</dbReference>
<organism evidence="2 3">
    <name type="scientific">Byssochlamys spectabilis (strain No. 5 / NBRC 109023)</name>
    <name type="common">Paecilomyces variotii</name>
    <dbReference type="NCBI Taxonomy" id="1356009"/>
    <lineage>
        <taxon>Eukaryota</taxon>
        <taxon>Fungi</taxon>
        <taxon>Dikarya</taxon>
        <taxon>Ascomycota</taxon>
        <taxon>Pezizomycotina</taxon>
        <taxon>Eurotiomycetes</taxon>
        <taxon>Eurotiomycetidae</taxon>
        <taxon>Eurotiales</taxon>
        <taxon>Thermoascaceae</taxon>
        <taxon>Paecilomyces</taxon>
    </lineage>
</organism>
<dbReference type="EMBL" id="BAUL01000242">
    <property type="protein sequence ID" value="GAD98375.1"/>
    <property type="molecule type" value="Genomic_DNA"/>
</dbReference>
<dbReference type="AlphaFoldDB" id="V5I4E3"/>
<dbReference type="HOGENOM" id="CLU_1610523_0_0_1"/>
<protein>
    <submittedName>
        <fullName evidence="2">Uncharacterized protein</fullName>
    </submittedName>
</protein>